<keyword evidence="2" id="KW-1185">Reference proteome</keyword>
<dbReference type="VEuPathDB" id="VectorBase:GPAI000544"/>
<dbReference type="Proteomes" id="UP000092445">
    <property type="component" value="Unassembled WGS sequence"/>
</dbReference>
<organism evidence="1 2">
    <name type="scientific">Glossina pallidipes</name>
    <name type="common">Tsetse fly</name>
    <dbReference type="NCBI Taxonomy" id="7398"/>
    <lineage>
        <taxon>Eukaryota</taxon>
        <taxon>Metazoa</taxon>
        <taxon>Ecdysozoa</taxon>
        <taxon>Arthropoda</taxon>
        <taxon>Hexapoda</taxon>
        <taxon>Insecta</taxon>
        <taxon>Pterygota</taxon>
        <taxon>Neoptera</taxon>
        <taxon>Endopterygota</taxon>
        <taxon>Diptera</taxon>
        <taxon>Brachycera</taxon>
        <taxon>Muscomorpha</taxon>
        <taxon>Hippoboscoidea</taxon>
        <taxon>Glossinidae</taxon>
        <taxon>Glossina</taxon>
    </lineage>
</organism>
<name>A0A1A9Z0T7_GLOPL</name>
<evidence type="ECO:0000313" key="2">
    <source>
        <dbReference type="Proteomes" id="UP000092445"/>
    </source>
</evidence>
<accession>A0A1A9Z0T7</accession>
<sequence length="103" mass="10913">MVNLAIKCEMTLPLVFAVSKMISLRKSISSKRGEKPLIDAEATGGAVDEDDPPVVVIIPLTKLLDEGAAGIVITLIPDAVTISKPPASQAVQRAFMNPNQFAK</sequence>
<dbReference type="EnsemblMetazoa" id="GPAI000544-RA">
    <property type="protein sequence ID" value="GPAI000544-PA"/>
    <property type="gene ID" value="GPAI000544"/>
</dbReference>
<evidence type="ECO:0000313" key="1">
    <source>
        <dbReference type="EnsemblMetazoa" id="GPAI000544-PA"/>
    </source>
</evidence>
<dbReference type="AlphaFoldDB" id="A0A1A9Z0T7"/>
<reference evidence="2" key="1">
    <citation type="submission" date="2014-03" db="EMBL/GenBank/DDBJ databases">
        <authorList>
            <person name="Aksoy S."/>
            <person name="Warren W."/>
            <person name="Wilson R.K."/>
        </authorList>
    </citation>
    <scope>NUCLEOTIDE SEQUENCE [LARGE SCALE GENOMIC DNA]</scope>
    <source>
        <strain evidence="2">IAEA</strain>
    </source>
</reference>
<proteinExistence type="predicted"/>
<reference evidence="1" key="2">
    <citation type="submission" date="2020-05" db="UniProtKB">
        <authorList>
            <consortium name="EnsemblMetazoa"/>
        </authorList>
    </citation>
    <scope>IDENTIFICATION</scope>
    <source>
        <strain evidence="1">IAEA</strain>
    </source>
</reference>
<protein>
    <submittedName>
        <fullName evidence="1">Uncharacterized protein</fullName>
    </submittedName>
</protein>